<sequence length="582" mass="64601">MPKKILCVTMIIVFLMSFTVNLGAYKAEINGETIEWNPGIIGGIPTKPVVANVLDFGAKGDGLNDDSNAFIKAIESVKDGGAVLIPAGEYLIKSKITLSNPVVLRGEGPGKTSLLIDHSSDAFEIITYKRGNWVNLAGGYTRGSRELIVSDPTGFVAGKYVEIQQDNDPAVMYTLPEWNQGWAAGSVGQIAKIVSVSGNTVTIDEPLRITYRPELNPVIRTQGFAEYVGFEDFTVKRIDTSDTTMFFFKNAANCWIRNVHSIKPSKAHVSVTTGHRIEVRDSFFDDATNWGGGGHGYGVELGFHVSDCLIENNIFKHLRHSMMVHLGANGNVFGYNYSIDPYQSEGGNWTPADISVHGHYAYSNLFEGNIVQEITVSDYWGPSGPYNTYFRNRVESEDVRVEDSSNYQNFIGNEIVKGNILWDTDNRYPHKIDPSTLFMHGNFINGSIQWDQQTEDRKIPHSYYLDPKPAYFGAMEWPSTGSDRIDGTIPAKERYYGNTILPASPTPNNPIKYGDINGDNNVNSTDLSLIKKYLMKSISDFPHPNGRICADVSGDGNVNSTDFSLIKRYILKMINKFPAEEI</sequence>
<dbReference type="Proteomes" id="UP000019109">
    <property type="component" value="Unassembled WGS sequence"/>
</dbReference>
<dbReference type="STRING" id="1294263.JCM21531_4003"/>
<dbReference type="CDD" id="cd14256">
    <property type="entry name" value="Dockerin_I"/>
    <property type="match status" value="1"/>
</dbReference>
<feature type="domain" description="Dockerin" evidence="1">
    <location>
        <begin position="509"/>
        <end position="579"/>
    </location>
</feature>
<evidence type="ECO:0000313" key="2">
    <source>
        <dbReference type="EMBL" id="GAE90394.1"/>
    </source>
</evidence>
<dbReference type="SUPFAM" id="SSF63446">
    <property type="entry name" value="Type I dockerin domain"/>
    <property type="match status" value="1"/>
</dbReference>
<dbReference type="GO" id="GO:0000272">
    <property type="term" value="P:polysaccharide catabolic process"/>
    <property type="evidence" value="ECO:0007669"/>
    <property type="project" value="InterPro"/>
</dbReference>
<dbReference type="EMBL" id="BAVR01000068">
    <property type="protein sequence ID" value="GAE90394.1"/>
    <property type="molecule type" value="Genomic_DNA"/>
</dbReference>
<evidence type="ECO:0000313" key="3">
    <source>
        <dbReference type="Proteomes" id="UP000019109"/>
    </source>
</evidence>
<dbReference type="InterPro" id="IPR012334">
    <property type="entry name" value="Pectin_lyas_fold"/>
</dbReference>
<accession>W4VCB1</accession>
<dbReference type="OrthoDB" id="9795222at2"/>
<proteinExistence type="predicted"/>
<dbReference type="InterPro" id="IPR016134">
    <property type="entry name" value="Dockerin_dom"/>
</dbReference>
<evidence type="ECO:0000259" key="1">
    <source>
        <dbReference type="PROSITE" id="PS51766"/>
    </source>
</evidence>
<dbReference type="InterPro" id="IPR011050">
    <property type="entry name" value="Pectin_lyase_fold/virulence"/>
</dbReference>
<dbReference type="Gene3D" id="1.10.1330.10">
    <property type="entry name" value="Dockerin domain"/>
    <property type="match status" value="1"/>
</dbReference>
<dbReference type="InterPro" id="IPR002105">
    <property type="entry name" value="Dockerin_1_rpt"/>
</dbReference>
<comment type="caution">
    <text evidence="2">The sequence shown here is derived from an EMBL/GenBank/DDBJ whole genome shotgun (WGS) entry which is preliminary data.</text>
</comment>
<dbReference type="InterPro" id="IPR036439">
    <property type="entry name" value="Dockerin_dom_sf"/>
</dbReference>
<dbReference type="Pfam" id="PF00404">
    <property type="entry name" value="Dockerin_1"/>
    <property type="match status" value="1"/>
</dbReference>
<dbReference type="GO" id="GO:0004553">
    <property type="term" value="F:hydrolase activity, hydrolyzing O-glycosyl compounds"/>
    <property type="evidence" value="ECO:0007669"/>
    <property type="project" value="InterPro"/>
</dbReference>
<organism evidence="2 3">
    <name type="scientific">Acetivibrio straminisolvens JCM 21531</name>
    <dbReference type="NCBI Taxonomy" id="1294263"/>
    <lineage>
        <taxon>Bacteria</taxon>
        <taxon>Bacillati</taxon>
        <taxon>Bacillota</taxon>
        <taxon>Clostridia</taxon>
        <taxon>Eubacteriales</taxon>
        <taxon>Oscillospiraceae</taxon>
        <taxon>Acetivibrio</taxon>
    </lineage>
</organism>
<dbReference type="PROSITE" id="PS51766">
    <property type="entry name" value="DOCKERIN"/>
    <property type="match status" value="1"/>
</dbReference>
<dbReference type="RefSeq" id="WP_038290976.1">
    <property type="nucleotide sequence ID" value="NZ_BAVR01000068.1"/>
</dbReference>
<gene>
    <name evidence="2" type="ORF">JCM21531_4003</name>
</gene>
<reference evidence="2" key="1">
    <citation type="journal article" date="2014" name="Genome Announc.">
        <title>Draft Genome Sequence of Clostridium straminisolvens Strain JCM 21531T, Isolated from a Cellulose-Degrading Bacterial Community.</title>
        <authorList>
            <person name="Yuki M."/>
            <person name="Oshima K."/>
            <person name="Suda W."/>
            <person name="Sakamoto M."/>
            <person name="Kitamura K."/>
            <person name="Iida T."/>
            <person name="Hattori M."/>
            <person name="Ohkuma M."/>
        </authorList>
    </citation>
    <scope>NUCLEOTIDE SEQUENCE [LARGE SCALE GENOMIC DNA]</scope>
    <source>
        <strain evidence="2">JCM 21531</strain>
    </source>
</reference>
<dbReference type="Pfam" id="PF12708">
    <property type="entry name" value="Pect-lyase_RHGA_epim"/>
    <property type="match status" value="1"/>
</dbReference>
<dbReference type="InterPro" id="IPR024535">
    <property type="entry name" value="RHGA/B-epi-like_pectate_lyase"/>
</dbReference>
<dbReference type="SUPFAM" id="SSF51126">
    <property type="entry name" value="Pectin lyase-like"/>
    <property type="match status" value="1"/>
</dbReference>
<dbReference type="AlphaFoldDB" id="W4VCB1"/>
<protein>
    <submittedName>
        <fullName evidence="2">Glycoside hydrolase</fullName>
    </submittedName>
</protein>
<keyword evidence="3" id="KW-1185">Reference proteome</keyword>
<dbReference type="Gene3D" id="2.160.20.10">
    <property type="entry name" value="Single-stranded right-handed beta-helix, Pectin lyase-like"/>
    <property type="match status" value="1"/>
</dbReference>
<name>W4VCB1_9FIRM</name>
<keyword evidence="2" id="KW-0378">Hydrolase</keyword>